<sequence>MLVVSKCLNLGGLPENLGNLESLWILDADESGITKLPSSVNQLRQLQILNCSGCKSLILPSLTGLTSLQSLRLDYCKIFEFPNSIGSLSSRDRLRFRRNGFKSIHESTKQLPKLWSPDLRDCKRPKVLPESSLSSLHYYLCASNCTSLASAPILFLLQVKNGPRGSVRYLQFENCINLYEVSCKNIMECALAAQLQSMVNNCRVSLRIAGSKVPQGMRYRNSNGSSLSFSLDGPHDLMGFSFCAVLDPKIHPFPKFATIYCEALFTGESTRNSCEAFLESFYGSESQSENVLLWSTPITKRDILDSIDCICKASFQFYVQYYDGGKQEISEELIVKCGVHPIFKHKRKPRGKTKDEEK</sequence>
<dbReference type="SUPFAM" id="SSF52058">
    <property type="entry name" value="L domain-like"/>
    <property type="match status" value="1"/>
</dbReference>
<organism evidence="3 4">
    <name type="scientific">Hevea brasiliensis</name>
    <name type="common">Para rubber tree</name>
    <name type="synonym">Siphonia brasiliensis</name>
    <dbReference type="NCBI Taxonomy" id="3981"/>
    <lineage>
        <taxon>Eukaryota</taxon>
        <taxon>Viridiplantae</taxon>
        <taxon>Streptophyta</taxon>
        <taxon>Embryophyta</taxon>
        <taxon>Tracheophyta</taxon>
        <taxon>Spermatophyta</taxon>
        <taxon>Magnoliopsida</taxon>
        <taxon>eudicotyledons</taxon>
        <taxon>Gunneridae</taxon>
        <taxon>Pentapetalae</taxon>
        <taxon>rosids</taxon>
        <taxon>fabids</taxon>
        <taxon>Malpighiales</taxon>
        <taxon>Euphorbiaceae</taxon>
        <taxon>Crotonoideae</taxon>
        <taxon>Micrandreae</taxon>
        <taxon>Hevea</taxon>
    </lineage>
</organism>
<dbReference type="PANTHER" id="PTHR16083">
    <property type="entry name" value="LEUCINE RICH REPEAT CONTAINING PROTEIN"/>
    <property type="match status" value="1"/>
</dbReference>
<protein>
    <recommendedName>
        <fullName evidence="2">Disease resistance R13L4/SHOC-2-like LRR domain-containing protein</fullName>
    </recommendedName>
</protein>
<proteinExistence type="predicted"/>
<comment type="caution">
    <text evidence="3">The sequence shown here is derived from an EMBL/GenBank/DDBJ whole genome shotgun (WGS) entry which is preliminary data.</text>
</comment>
<evidence type="ECO:0000313" key="3">
    <source>
        <dbReference type="EMBL" id="KAF2319339.1"/>
    </source>
</evidence>
<keyword evidence="4" id="KW-1185">Reference proteome</keyword>
<dbReference type="EMBL" id="JAAGAX010000003">
    <property type="protein sequence ID" value="KAF2319339.1"/>
    <property type="molecule type" value="Genomic_DNA"/>
</dbReference>
<evidence type="ECO:0000259" key="2">
    <source>
        <dbReference type="Pfam" id="PF23598"/>
    </source>
</evidence>
<dbReference type="Proteomes" id="UP000467840">
    <property type="component" value="Chromosome 10"/>
</dbReference>
<gene>
    <name evidence="3" type="ORF">GH714_014895</name>
</gene>
<reference evidence="3 4" key="1">
    <citation type="journal article" date="2020" name="Mol. Plant">
        <title>The Chromosome-Based Rubber Tree Genome Provides New Insights into Spurge Genome Evolution and Rubber Biosynthesis.</title>
        <authorList>
            <person name="Liu J."/>
            <person name="Shi C."/>
            <person name="Shi C.C."/>
            <person name="Li W."/>
            <person name="Zhang Q.J."/>
            <person name="Zhang Y."/>
            <person name="Li K."/>
            <person name="Lu H.F."/>
            <person name="Shi C."/>
            <person name="Zhu S.T."/>
            <person name="Xiao Z.Y."/>
            <person name="Nan H."/>
            <person name="Yue Y."/>
            <person name="Zhu X.G."/>
            <person name="Wu Y."/>
            <person name="Hong X.N."/>
            <person name="Fan G.Y."/>
            <person name="Tong Y."/>
            <person name="Zhang D."/>
            <person name="Mao C.L."/>
            <person name="Liu Y.L."/>
            <person name="Hao S.J."/>
            <person name="Liu W.Q."/>
            <person name="Lv M.Q."/>
            <person name="Zhang H.B."/>
            <person name="Liu Y."/>
            <person name="Hu-Tang G.R."/>
            <person name="Wang J.P."/>
            <person name="Wang J.H."/>
            <person name="Sun Y.H."/>
            <person name="Ni S.B."/>
            <person name="Chen W.B."/>
            <person name="Zhang X.C."/>
            <person name="Jiao Y.N."/>
            <person name="Eichler E.E."/>
            <person name="Li G.H."/>
            <person name="Liu X."/>
            <person name="Gao L.Z."/>
        </authorList>
    </citation>
    <scope>NUCLEOTIDE SEQUENCE [LARGE SCALE GENOMIC DNA]</scope>
    <source>
        <strain evidence="4">cv. GT1</strain>
        <tissue evidence="3">Leaf</tissue>
    </source>
</reference>
<evidence type="ECO:0000256" key="1">
    <source>
        <dbReference type="ARBA" id="ARBA00022737"/>
    </source>
</evidence>
<keyword evidence="1" id="KW-0677">Repeat</keyword>
<dbReference type="PANTHER" id="PTHR16083:SF50">
    <property type="entry name" value="DISEASE RESISTANCE PROTEIN (TIR-NBS-LRR CLASS) FAMILY PROTEIN"/>
    <property type="match status" value="1"/>
</dbReference>
<accession>A0A6A6N588</accession>
<feature type="domain" description="Disease resistance R13L4/SHOC-2-like LRR" evidence="2">
    <location>
        <begin position="11"/>
        <end position="90"/>
    </location>
</feature>
<dbReference type="Pfam" id="PF23598">
    <property type="entry name" value="LRR_14"/>
    <property type="match status" value="1"/>
</dbReference>
<name>A0A6A6N588_HEVBR</name>
<dbReference type="InterPro" id="IPR032675">
    <property type="entry name" value="LRR_dom_sf"/>
</dbReference>
<evidence type="ECO:0000313" key="4">
    <source>
        <dbReference type="Proteomes" id="UP000467840"/>
    </source>
</evidence>
<dbReference type="InterPro" id="IPR055414">
    <property type="entry name" value="LRR_R13L4/SHOC2-like"/>
</dbReference>
<dbReference type="AlphaFoldDB" id="A0A6A6N588"/>
<dbReference type="Gene3D" id="3.80.10.10">
    <property type="entry name" value="Ribonuclease Inhibitor"/>
    <property type="match status" value="1"/>
</dbReference>